<accession>A0A1K1NYN8</accession>
<dbReference type="Proteomes" id="UP001326715">
    <property type="component" value="Chromosome"/>
</dbReference>
<name>A0A1K1NYN8_9BACT</name>
<gene>
    <name evidence="1" type="ORF">SAMN05661012_01610</name>
    <name evidence="2" type="ORF">SR876_21790</name>
</gene>
<evidence type="ECO:0000313" key="3">
    <source>
        <dbReference type="Proteomes" id="UP000183788"/>
    </source>
</evidence>
<keyword evidence="4" id="KW-1185">Reference proteome</keyword>
<evidence type="ECO:0000313" key="4">
    <source>
        <dbReference type="Proteomes" id="UP001326715"/>
    </source>
</evidence>
<proteinExistence type="predicted"/>
<reference evidence="1 3" key="1">
    <citation type="submission" date="2016-11" db="EMBL/GenBank/DDBJ databases">
        <authorList>
            <person name="Jaros S."/>
            <person name="Januszkiewicz K."/>
            <person name="Wedrychowicz H."/>
        </authorList>
    </citation>
    <scope>NUCLEOTIDE SEQUENCE [LARGE SCALE GENOMIC DNA]</scope>
    <source>
        <strain evidence="1 3">DSM 784</strain>
    </source>
</reference>
<dbReference type="Proteomes" id="UP000183788">
    <property type="component" value="Unassembled WGS sequence"/>
</dbReference>
<evidence type="ECO:0000313" key="2">
    <source>
        <dbReference type="EMBL" id="WQG87561.1"/>
    </source>
</evidence>
<evidence type="ECO:0000313" key="1">
    <source>
        <dbReference type="EMBL" id="SFW40447.1"/>
    </source>
</evidence>
<dbReference type="OrthoDB" id="640972at2"/>
<dbReference type="EMBL" id="FPIZ01000004">
    <property type="protein sequence ID" value="SFW40447.1"/>
    <property type="molecule type" value="Genomic_DNA"/>
</dbReference>
<protein>
    <recommendedName>
        <fullName evidence="5">Lipoprotein</fullName>
    </recommendedName>
</protein>
<evidence type="ECO:0008006" key="5">
    <source>
        <dbReference type="Google" id="ProtNLM"/>
    </source>
</evidence>
<dbReference type="RefSeq" id="WP_072358701.1">
    <property type="nucleotide sequence ID" value="NZ_CBHWAX010000093.1"/>
</dbReference>
<sequence>MKFLYLLPFFGILIACGHTSSPPEEVFSFDYELLETLYHQSDSVIVHGDTVETISYALDTTAIQTGIFAYMQHDFEIYAPPKLIILTRRAQALKSQGKDVTDAFREIIADYPAELEERLYETSDMNDYCQISVNTAMLGAYANEQVNEIDSAINILKPQLDNVESWSSRIHEMYIRLCVKRYGRERVIQELENCKATLQHTNTQPEIAEWTVTVFGARIGDTGMNGMTPEEADASINEIVINDICKLVN</sequence>
<dbReference type="AlphaFoldDB" id="A0A1K1NYN8"/>
<dbReference type="PROSITE" id="PS51257">
    <property type="entry name" value="PROKAR_LIPOPROTEIN"/>
    <property type="match status" value="1"/>
</dbReference>
<organism evidence="1 3">
    <name type="scientific">Chitinophaga sancti</name>
    <dbReference type="NCBI Taxonomy" id="1004"/>
    <lineage>
        <taxon>Bacteria</taxon>
        <taxon>Pseudomonadati</taxon>
        <taxon>Bacteroidota</taxon>
        <taxon>Chitinophagia</taxon>
        <taxon>Chitinophagales</taxon>
        <taxon>Chitinophagaceae</taxon>
        <taxon>Chitinophaga</taxon>
    </lineage>
</organism>
<dbReference type="EMBL" id="CP140154">
    <property type="protein sequence ID" value="WQG87561.1"/>
    <property type="molecule type" value="Genomic_DNA"/>
</dbReference>
<reference evidence="2 4" key="2">
    <citation type="submission" date="2023-11" db="EMBL/GenBank/DDBJ databases">
        <title>MicrobeMod: A computational toolkit for identifying prokaryotic methylation and restriction-modification with nanopore sequencing.</title>
        <authorList>
            <person name="Crits-Christoph A."/>
            <person name="Kang S.C."/>
            <person name="Lee H."/>
            <person name="Ostrov N."/>
        </authorList>
    </citation>
    <scope>NUCLEOTIDE SEQUENCE [LARGE SCALE GENOMIC DNA]</scope>
    <source>
        <strain evidence="2 4">ATCC 23090</strain>
    </source>
</reference>